<accession>A0A061H161</accession>
<dbReference type="SUPFAM" id="SSF52540">
    <property type="entry name" value="P-loop containing nucleoside triphosphate hydrolases"/>
    <property type="match status" value="1"/>
</dbReference>
<evidence type="ECO:0000256" key="3">
    <source>
        <dbReference type="ARBA" id="ARBA00020222"/>
    </source>
</evidence>
<evidence type="ECO:0000313" key="15">
    <source>
        <dbReference type="EMBL" id="EPQ25968.1"/>
    </source>
</evidence>
<evidence type="ECO:0000256" key="8">
    <source>
        <dbReference type="ARBA" id="ARBA00023128"/>
    </source>
</evidence>
<keyword evidence="6" id="KW-0809">Transit peptide</keyword>
<keyword evidence="12" id="KW-0175">Coiled coil</keyword>
<evidence type="ECO:0000259" key="14">
    <source>
        <dbReference type="SMART" id="SM00360"/>
    </source>
</evidence>
<name>A0A061H161_9BASI</name>
<feature type="region of interest" description="Disordered" evidence="13">
    <location>
        <begin position="710"/>
        <end position="739"/>
    </location>
</feature>
<sequence>MLRPAAGLVVNPRARPVGGAFDHLRSSRLSTPLATAAAAARPSYQHSSSSALPASSPWPRRISPLAASTTADSPRFASSTAAVEAADPDAARVEEDAKSETDNDPFRKVGYLYFDSAFPIRLGFWDVRYMLARLEKRSTLDRIKASLPPSDQVGHGFKVIGAEQRQKDGGAFLTFSYRDDASDDATSTVDDIEKNLQKGVKKVFNPSMLFIGKPGVHVVRGKPFREDMNIFPATRLHVKLEGGDASEEQLWELLRPYGRILSINKEKPSEALVTFSRMRGATAARNCAHGFVLSNGARMILTFRSHMRGKQFWEWISNHPKIVFPVAAFLLGGLTYVIFDPIREFTVESKIRNTFSLDDYRIYTWLKDNTVRLFKDDGPAASSEDDWWERREAADSIQEWIREKPSTFITITGPRGSGKSKLLGKAITKDVQHLVIDCETIAKTAKNDATLVSSLASETGYWPVFGWLNSLNSIIDLAAVGLIGSKAGFATPVDAQLKQVLGVVGAALNHLNEETQRKLEKARKRQEKADRQAAKAKQHEPQPAVQTPSEKVPAPGSPASSTDQLLAEPDEGRPDQPHPSVQVQDGAGDAEKPLASRKSFDVPVVVIQHYHHKGLKQAVIHKVLAEWAAEMVTNGVAHVVFVSDNPVSMSKELTSALPSLPFQSIALADADEDKARSYVFNKLKELGRLPVAPEPAQTASPANKLALLGQQPAGASAEGPASAEGAAPPPPEASSFDSETAAWVDKLGGRLTDLENLVQKVSIGQSVEAAVEEIISRTVVELRKNAFGEDSTETKHLPWKGSQAWKLIKILADKEEVNYYGLLHDSFKGDEAALKALEGAEIVSVRHVNGRPSTIRAGRPVLREAMKRMVKDRVFNDTQTLLANTSSIDSAEKSIRALEEEIRDISTMIQGSPFKVAVGGGSTGAVVDEDPAHPPLSPSAAGGGGSGMFGSGLFGSKALPHAWPHDHPAPVVVAPISATDAARARTEFLMSKMAALQSQISKLDAENARIQARLMRYREEATAH</sequence>
<feature type="compositionally biased region" description="Basic and acidic residues" evidence="13">
    <location>
        <begin position="527"/>
        <end position="540"/>
    </location>
</feature>
<keyword evidence="9" id="KW-0472">Membrane</keyword>
<dbReference type="InterPro" id="IPR018850">
    <property type="entry name" value="Mt_escape_2_C"/>
</dbReference>
<dbReference type="GO" id="GO:0003723">
    <property type="term" value="F:RNA binding"/>
    <property type="evidence" value="ECO:0007669"/>
    <property type="project" value="UniProtKB-UniRule"/>
</dbReference>
<feature type="domain" description="RRM" evidence="14">
    <location>
        <begin position="235"/>
        <end position="302"/>
    </location>
</feature>
<feature type="compositionally biased region" description="Low complexity" evidence="13">
    <location>
        <begin position="712"/>
        <end position="726"/>
    </location>
</feature>
<dbReference type="InterPro" id="IPR000504">
    <property type="entry name" value="RRM_dom"/>
</dbReference>
<evidence type="ECO:0000313" key="16">
    <source>
        <dbReference type="Proteomes" id="UP000053664"/>
    </source>
</evidence>
<evidence type="ECO:0000256" key="4">
    <source>
        <dbReference type="ARBA" id="ARBA00022692"/>
    </source>
</evidence>
<comment type="similarity">
    <text evidence="2 11">Belongs to the YME2 family.</text>
</comment>
<dbReference type="HOGENOM" id="CLU_007861_1_0_1"/>
<dbReference type="InterPro" id="IPR012677">
    <property type="entry name" value="Nucleotide-bd_a/b_plait_sf"/>
</dbReference>
<keyword evidence="8 11" id="KW-0496">Mitochondrion</keyword>
<dbReference type="PANTHER" id="PTHR32198">
    <property type="entry name" value="MITOCHONDRIAL ESCAPE PROTEIN 2"/>
    <property type="match status" value="1"/>
</dbReference>
<feature type="region of interest" description="Disordered" evidence="13">
    <location>
        <begin position="81"/>
        <end position="102"/>
    </location>
</feature>
<dbReference type="KEGG" id="pfp:PFL1_06423"/>
<evidence type="ECO:0000256" key="5">
    <source>
        <dbReference type="ARBA" id="ARBA00022792"/>
    </source>
</evidence>
<comment type="subcellular location">
    <subcellularLocation>
        <location evidence="1 11">Mitochondrion inner membrane</location>
        <topology evidence="1 11">Single-pass membrane protein</topology>
    </subcellularLocation>
</comment>
<dbReference type="SUPFAM" id="SSF54928">
    <property type="entry name" value="RNA-binding domain, RBD"/>
    <property type="match status" value="1"/>
</dbReference>
<dbReference type="GO" id="GO:0006397">
    <property type="term" value="P:mRNA processing"/>
    <property type="evidence" value="ECO:0007669"/>
    <property type="project" value="UniProtKB-UniRule"/>
</dbReference>
<dbReference type="Pfam" id="PF10443">
    <property type="entry name" value="RNA12"/>
    <property type="match status" value="1"/>
</dbReference>
<dbReference type="PANTHER" id="PTHR32198:SF2">
    <property type="entry name" value="MITOCHONDRIAL ESCAPE PROTEIN 2"/>
    <property type="match status" value="1"/>
</dbReference>
<keyword evidence="7" id="KW-1133">Transmembrane helix</keyword>
<evidence type="ECO:0000256" key="10">
    <source>
        <dbReference type="ARBA" id="ARBA00025276"/>
    </source>
</evidence>
<dbReference type="InterPro" id="IPR039627">
    <property type="entry name" value="Yme2_C"/>
</dbReference>
<evidence type="ECO:0000256" key="1">
    <source>
        <dbReference type="ARBA" id="ARBA00004434"/>
    </source>
</evidence>
<dbReference type="GeneID" id="19320500"/>
<feature type="region of interest" description="Disordered" evidence="13">
    <location>
        <begin position="515"/>
        <end position="595"/>
    </location>
</feature>
<dbReference type="RefSeq" id="XP_007882156.1">
    <property type="nucleotide sequence ID" value="XM_007883965.1"/>
</dbReference>
<gene>
    <name evidence="15" type="ORF">PFL1_06423</name>
</gene>
<dbReference type="Gene3D" id="3.30.70.330">
    <property type="match status" value="1"/>
</dbReference>
<dbReference type="OrthoDB" id="10267654at2759"/>
<dbReference type="AlphaFoldDB" id="A0A061H161"/>
<evidence type="ECO:0000256" key="2">
    <source>
        <dbReference type="ARBA" id="ARBA00010320"/>
    </source>
</evidence>
<dbReference type="InterPro" id="IPR027417">
    <property type="entry name" value="P-loop_NTPase"/>
</dbReference>
<keyword evidence="11" id="KW-0507">mRNA processing</keyword>
<evidence type="ECO:0000256" key="9">
    <source>
        <dbReference type="ARBA" id="ARBA00023136"/>
    </source>
</evidence>
<dbReference type="InterPro" id="IPR035979">
    <property type="entry name" value="RBD_domain_sf"/>
</dbReference>
<evidence type="ECO:0000256" key="7">
    <source>
        <dbReference type="ARBA" id="ARBA00022989"/>
    </source>
</evidence>
<evidence type="ECO:0000256" key="12">
    <source>
        <dbReference type="SAM" id="Coils"/>
    </source>
</evidence>
<dbReference type="Proteomes" id="UP000053664">
    <property type="component" value="Unassembled WGS sequence"/>
</dbReference>
<dbReference type="Gene3D" id="3.40.50.300">
    <property type="entry name" value="P-loop containing nucleotide triphosphate hydrolases"/>
    <property type="match status" value="1"/>
</dbReference>
<dbReference type="eggNOG" id="ENOG502QS0P">
    <property type="taxonomic scope" value="Eukaryota"/>
</dbReference>
<keyword evidence="5 11" id="KW-0999">Mitochondrion inner membrane</keyword>
<dbReference type="GO" id="GO:0005743">
    <property type="term" value="C:mitochondrial inner membrane"/>
    <property type="evidence" value="ECO:0007669"/>
    <property type="project" value="UniProtKB-SubCell"/>
</dbReference>
<reference evidence="15 16" key="1">
    <citation type="journal article" date="2013" name="Plant Cell">
        <title>The transition from a phytopathogenic smut ancestor to an anamorphic biocontrol agent deciphered by comparative whole-genome analysis.</title>
        <authorList>
            <person name="Lefebvre F."/>
            <person name="Joly D.L."/>
            <person name="Labbe C."/>
            <person name="Teichmann B."/>
            <person name="Linning R."/>
            <person name="Belzile F."/>
            <person name="Bakkeren G."/>
            <person name="Belanger R.R."/>
        </authorList>
    </citation>
    <scope>NUCLEOTIDE SEQUENCE [LARGE SCALE GENOMIC DNA]</scope>
    <source>
        <strain evidence="15 16">PF-1</strain>
    </source>
</reference>
<dbReference type="SMART" id="SM00360">
    <property type="entry name" value="RRM"/>
    <property type="match status" value="1"/>
</dbReference>
<protein>
    <recommendedName>
        <fullName evidence="3 11">Mitochondrial escape protein 2</fullName>
    </recommendedName>
</protein>
<feature type="coiled-coil region" evidence="12">
    <location>
        <begin position="993"/>
        <end position="1020"/>
    </location>
</feature>
<keyword evidence="4" id="KW-0812">Transmembrane</keyword>
<evidence type="ECO:0000256" key="6">
    <source>
        <dbReference type="ARBA" id="ARBA00022946"/>
    </source>
</evidence>
<keyword evidence="11" id="KW-0694">RNA-binding</keyword>
<organism evidence="15 16">
    <name type="scientific">Pseudozyma flocculosa PF-1</name>
    <dbReference type="NCBI Taxonomy" id="1277687"/>
    <lineage>
        <taxon>Eukaryota</taxon>
        <taxon>Fungi</taxon>
        <taxon>Dikarya</taxon>
        <taxon>Basidiomycota</taxon>
        <taxon>Ustilaginomycotina</taxon>
        <taxon>Ustilaginomycetes</taxon>
        <taxon>Ustilaginales</taxon>
        <taxon>Ustilaginaceae</taxon>
        <taxon>Pseudozyma</taxon>
    </lineage>
</organism>
<feature type="compositionally biased region" description="Basic and acidic residues" evidence="13">
    <location>
        <begin position="89"/>
        <end position="102"/>
    </location>
</feature>
<proteinExistence type="inferred from homology"/>
<comment type="function">
    <text evidence="10 11">Plays a role in maintaining the mitochondrial genome and in controlling the mtDNA escape. Involved in the regulation of mtDNA nucleotide structure and number. May have a dispensable role in early maturation of pre-rRNA.</text>
</comment>
<evidence type="ECO:0000256" key="11">
    <source>
        <dbReference type="RuleBase" id="RU367108"/>
    </source>
</evidence>
<evidence type="ECO:0000256" key="13">
    <source>
        <dbReference type="SAM" id="MobiDB-lite"/>
    </source>
</evidence>
<dbReference type="EMBL" id="KE361648">
    <property type="protein sequence ID" value="EPQ25968.1"/>
    <property type="molecule type" value="Genomic_DNA"/>
</dbReference>